<dbReference type="NCBIfam" id="TIGR00229">
    <property type="entry name" value="sensory_box"/>
    <property type="match status" value="1"/>
</dbReference>
<dbReference type="Proteomes" id="UP000282818">
    <property type="component" value="Unassembled WGS sequence"/>
</dbReference>
<dbReference type="PROSITE" id="PS50112">
    <property type="entry name" value="PAS"/>
    <property type="match status" value="1"/>
</dbReference>
<sequence length="552" mass="60964">MRPSLFFGRRPEKYLLLLRWPVYKFTGFMDRVMANFGLTGTEVKIPQGSRLISTTDLKGSITYANEDFIKVSGFTKEELIGSPHNLVRHNFMPKLAFQDMWDALGSGEAWRGIVVNRCKDGGYYWVDAYVTPIYVDGQKVGYQSVRVTPDPKLVQRAGQLYEKINAAQGRFSIKTFSIAPTALVIFSILSLLFGGYLTLQAPWYVAGFFALLQLTAIVGFSHFFWRPIQHLVNRSRAIADAPLAQHVFSHQRNEFGQIELALQMESARMHTVLGRIDDFAGEVSEVVGLVENAVGETRSGVSQQNHETDMVAASVTELASSAVEIAQNMVSTSNAVQDAKGKTAQGEQDLKQVVSAIQSVHEQVYLAEAESTKLKQSTAEIEQVISVITEIAEQTNLLALNAAIEAARAGEYGRGFAVVADEVRTLATRTKDSTSSVQQTVNNIVGSVAEVVKTLEMSRDRVQHSSELSDSVKISFDELSRTIDEIAERSVGVASAAEEQTAVVDEIQRNVEMLRQRSDMTARASDDTDAASRELRDMQRQLASMVKAFDNP</sequence>
<dbReference type="InterPro" id="IPR013655">
    <property type="entry name" value="PAS_fold_3"/>
</dbReference>
<dbReference type="PANTHER" id="PTHR32089">
    <property type="entry name" value="METHYL-ACCEPTING CHEMOTAXIS PROTEIN MCPB"/>
    <property type="match status" value="1"/>
</dbReference>
<dbReference type="SUPFAM" id="SSF55785">
    <property type="entry name" value="PYP-like sensor domain (PAS domain)"/>
    <property type="match status" value="1"/>
</dbReference>
<dbReference type="CDD" id="cd11386">
    <property type="entry name" value="MCP_signal"/>
    <property type="match status" value="1"/>
</dbReference>
<comment type="caution">
    <text evidence="8">The sequence shown here is derived from an EMBL/GenBank/DDBJ whole genome shotgun (WGS) entry which is preliminary data.</text>
</comment>
<accession>A0A437Q3Z0</accession>
<dbReference type="Pfam" id="PF00015">
    <property type="entry name" value="MCPsignal"/>
    <property type="match status" value="1"/>
</dbReference>
<comment type="similarity">
    <text evidence="3">Belongs to the methyl-accepting chemotaxis (MCP) protein family.</text>
</comment>
<dbReference type="EMBL" id="SACQ01000013">
    <property type="protein sequence ID" value="RVU29226.1"/>
    <property type="molecule type" value="Genomic_DNA"/>
</dbReference>
<evidence type="ECO:0000256" key="3">
    <source>
        <dbReference type="ARBA" id="ARBA00029447"/>
    </source>
</evidence>
<feature type="domain" description="Methyl-accepting transducer" evidence="6">
    <location>
        <begin position="279"/>
        <end position="515"/>
    </location>
</feature>
<dbReference type="InterPro" id="IPR035965">
    <property type="entry name" value="PAS-like_dom_sf"/>
</dbReference>
<keyword evidence="5" id="KW-0812">Transmembrane</keyword>
<dbReference type="Gene3D" id="3.30.450.20">
    <property type="entry name" value="PAS domain"/>
    <property type="match status" value="1"/>
</dbReference>
<evidence type="ECO:0000259" key="6">
    <source>
        <dbReference type="PROSITE" id="PS50111"/>
    </source>
</evidence>
<dbReference type="InterPro" id="IPR001610">
    <property type="entry name" value="PAC"/>
</dbReference>
<keyword evidence="5" id="KW-0472">Membrane</keyword>
<dbReference type="SMART" id="SM00283">
    <property type="entry name" value="MA"/>
    <property type="match status" value="1"/>
</dbReference>
<evidence type="ECO:0000259" key="7">
    <source>
        <dbReference type="PROSITE" id="PS50112"/>
    </source>
</evidence>
<dbReference type="GO" id="GO:0007165">
    <property type="term" value="P:signal transduction"/>
    <property type="evidence" value="ECO:0007669"/>
    <property type="project" value="UniProtKB-KW"/>
</dbReference>
<evidence type="ECO:0000256" key="5">
    <source>
        <dbReference type="SAM" id="Phobius"/>
    </source>
</evidence>
<dbReference type="PROSITE" id="PS50111">
    <property type="entry name" value="CHEMOTAXIS_TRANSDUC_2"/>
    <property type="match status" value="1"/>
</dbReference>
<evidence type="ECO:0000256" key="4">
    <source>
        <dbReference type="PROSITE-ProRule" id="PRU00284"/>
    </source>
</evidence>
<dbReference type="AlphaFoldDB" id="A0A437Q3Z0"/>
<dbReference type="GO" id="GO:0016020">
    <property type="term" value="C:membrane"/>
    <property type="evidence" value="ECO:0007669"/>
    <property type="project" value="UniProtKB-SubCell"/>
</dbReference>
<dbReference type="CDD" id="cd00130">
    <property type="entry name" value="PAS"/>
    <property type="match status" value="1"/>
</dbReference>
<feature type="domain" description="PAS" evidence="7">
    <location>
        <begin position="52"/>
        <end position="81"/>
    </location>
</feature>
<feature type="transmembrane region" description="Helical" evidence="5">
    <location>
        <begin position="178"/>
        <end position="197"/>
    </location>
</feature>
<proteinExistence type="inferred from homology"/>
<protein>
    <submittedName>
        <fullName evidence="8">Methyl-accepting chemotaxis protein</fullName>
    </submittedName>
</protein>
<dbReference type="SMART" id="SM00086">
    <property type="entry name" value="PAC"/>
    <property type="match status" value="1"/>
</dbReference>
<evidence type="ECO:0000313" key="9">
    <source>
        <dbReference type="Proteomes" id="UP000282818"/>
    </source>
</evidence>
<dbReference type="PANTHER" id="PTHR32089:SF74">
    <property type="entry name" value="METHYL-ACCEPTING CHEMOTAXIS PROTEIN AER"/>
    <property type="match status" value="1"/>
</dbReference>
<dbReference type="Pfam" id="PF08447">
    <property type="entry name" value="PAS_3"/>
    <property type="match status" value="1"/>
</dbReference>
<dbReference type="FunFam" id="1.10.287.950:FF:000001">
    <property type="entry name" value="Methyl-accepting chemotaxis sensory transducer"/>
    <property type="match status" value="1"/>
</dbReference>
<gene>
    <name evidence="8" type="ORF">EOE65_17515</name>
</gene>
<dbReference type="GO" id="GO:0006935">
    <property type="term" value="P:chemotaxis"/>
    <property type="evidence" value="ECO:0007669"/>
    <property type="project" value="UniProtKB-ARBA"/>
</dbReference>
<name>A0A437Q3Z0_9GAMM</name>
<reference evidence="8 9" key="1">
    <citation type="submission" date="2019-01" db="EMBL/GenBank/DDBJ databases">
        <authorList>
            <person name="Chen W.-M."/>
        </authorList>
    </citation>
    <scope>NUCLEOTIDE SEQUENCE [LARGE SCALE GENOMIC DNA]</scope>
    <source>
        <strain evidence="8 9">HPM-16</strain>
    </source>
</reference>
<feature type="transmembrane region" description="Helical" evidence="5">
    <location>
        <begin position="203"/>
        <end position="225"/>
    </location>
</feature>
<dbReference type="InterPro" id="IPR000014">
    <property type="entry name" value="PAS"/>
</dbReference>
<keyword evidence="5" id="KW-1133">Transmembrane helix</keyword>
<keyword evidence="9" id="KW-1185">Reference proteome</keyword>
<evidence type="ECO:0000256" key="2">
    <source>
        <dbReference type="ARBA" id="ARBA00023224"/>
    </source>
</evidence>
<dbReference type="InterPro" id="IPR004089">
    <property type="entry name" value="MCPsignal_dom"/>
</dbReference>
<organism evidence="8 9">
    <name type="scientific">Neptunomonas marina</name>
    <dbReference type="NCBI Taxonomy" id="1815562"/>
    <lineage>
        <taxon>Bacteria</taxon>
        <taxon>Pseudomonadati</taxon>
        <taxon>Pseudomonadota</taxon>
        <taxon>Gammaproteobacteria</taxon>
        <taxon>Oceanospirillales</taxon>
        <taxon>Oceanospirillaceae</taxon>
        <taxon>Neptunomonas</taxon>
    </lineage>
</organism>
<dbReference type="SUPFAM" id="SSF58104">
    <property type="entry name" value="Methyl-accepting chemotaxis protein (MCP) signaling domain"/>
    <property type="match status" value="1"/>
</dbReference>
<evidence type="ECO:0000256" key="1">
    <source>
        <dbReference type="ARBA" id="ARBA00004370"/>
    </source>
</evidence>
<dbReference type="Gene3D" id="1.10.287.950">
    <property type="entry name" value="Methyl-accepting chemotaxis protein"/>
    <property type="match status" value="1"/>
</dbReference>
<comment type="subcellular location">
    <subcellularLocation>
        <location evidence="1">Membrane</location>
    </subcellularLocation>
</comment>
<keyword evidence="2 4" id="KW-0807">Transducer</keyword>
<evidence type="ECO:0000313" key="8">
    <source>
        <dbReference type="EMBL" id="RVU29226.1"/>
    </source>
</evidence>